<evidence type="ECO:0008006" key="5">
    <source>
        <dbReference type="Google" id="ProtNLM"/>
    </source>
</evidence>
<evidence type="ECO:0000256" key="1">
    <source>
        <dbReference type="ARBA" id="ARBA00022603"/>
    </source>
</evidence>
<dbReference type="GO" id="GO:0032259">
    <property type="term" value="P:methylation"/>
    <property type="evidence" value="ECO:0007669"/>
    <property type="project" value="UniProtKB-KW"/>
</dbReference>
<dbReference type="Gene3D" id="3.40.50.150">
    <property type="entry name" value="Vaccinia Virus protein VP39"/>
    <property type="match status" value="1"/>
</dbReference>
<evidence type="ECO:0000313" key="4">
    <source>
        <dbReference type="EMBL" id="VAX30897.1"/>
    </source>
</evidence>
<dbReference type="PROSITE" id="PS51608">
    <property type="entry name" value="SAM_MT_UBIE"/>
    <property type="match status" value="1"/>
</dbReference>
<dbReference type="EMBL" id="UOGF01000067">
    <property type="protein sequence ID" value="VAX30897.1"/>
    <property type="molecule type" value="Genomic_DNA"/>
</dbReference>
<accession>A0A3B1DQE8</accession>
<keyword evidence="3" id="KW-0949">S-adenosyl-L-methionine</keyword>
<dbReference type="CDD" id="cd02440">
    <property type="entry name" value="AdoMet_MTases"/>
    <property type="match status" value="1"/>
</dbReference>
<dbReference type="GO" id="GO:0008168">
    <property type="term" value="F:methyltransferase activity"/>
    <property type="evidence" value="ECO:0007669"/>
    <property type="project" value="UniProtKB-KW"/>
</dbReference>
<evidence type="ECO:0000256" key="3">
    <source>
        <dbReference type="ARBA" id="ARBA00022691"/>
    </source>
</evidence>
<gene>
    <name evidence="4" type="ORF">MNBD_NITROSPIRAE01-1421</name>
</gene>
<sequence>MICKVKQDLKTLDKNEAKPIIRSHAPYLLAHNTMTELTEKRNWIKSFFSETGSTYDEVVNRFTFGIDRLWKKKILSKIPPCERVLDLACGTGILTFAIKNKYPECEIIGVDISEGYLSVAREKALQSATKNLSFIHSPAEDYISDKCFDVVTTSYLPKYADIPRLMHNVGNMLAPSGHVIFHDFTYPTSKFLQLIFEVYFKCAQPIGAFYYPEWKDVLSELPKVIQKSQWISELSTAMNNEGFKNITVETLTLQGAAIVSGEKE</sequence>
<dbReference type="PANTHER" id="PTHR43591:SF24">
    <property type="entry name" value="2-METHOXY-6-POLYPRENYL-1,4-BENZOQUINOL METHYLASE, MITOCHONDRIAL"/>
    <property type="match status" value="1"/>
</dbReference>
<dbReference type="InterPro" id="IPR029063">
    <property type="entry name" value="SAM-dependent_MTases_sf"/>
</dbReference>
<dbReference type="AlphaFoldDB" id="A0A3B1DQE8"/>
<keyword evidence="2" id="KW-0808">Transferase</keyword>
<dbReference type="SUPFAM" id="SSF53335">
    <property type="entry name" value="S-adenosyl-L-methionine-dependent methyltransferases"/>
    <property type="match status" value="1"/>
</dbReference>
<dbReference type="PANTHER" id="PTHR43591">
    <property type="entry name" value="METHYLTRANSFERASE"/>
    <property type="match status" value="1"/>
</dbReference>
<dbReference type="InterPro" id="IPR004033">
    <property type="entry name" value="UbiE/COQ5_MeTrFase"/>
</dbReference>
<proteinExistence type="predicted"/>
<dbReference type="Pfam" id="PF01209">
    <property type="entry name" value="Ubie_methyltran"/>
    <property type="match status" value="1"/>
</dbReference>
<evidence type="ECO:0000256" key="2">
    <source>
        <dbReference type="ARBA" id="ARBA00022679"/>
    </source>
</evidence>
<name>A0A3B1DQE8_9ZZZZ</name>
<organism evidence="4">
    <name type="scientific">hydrothermal vent metagenome</name>
    <dbReference type="NCBI Taxonomy" id="652676"/>
    <lineage>
        <taxon>unclassified sequences</taxon>
        <taxon>metagenomes</taxon>
        <taxon>ecological metagenomes</taxon>
    </lineage>
</organism>
<reference evidence="4" key="1">
    <citation type="submission" date="2018-06" db="EMBL/GenBank/DDBJ databases">
        <authorList>
            <person name="Zhirakovskaya E."/>
        </authorList>
    </citation>
    <scope>NUCLEOTIDE SEQUENCE</scope>
</reference>
<protein>
    <recommendedName>
        <fullName evidence="5">Demethylmenaquinone methyltransferase</fullName>
    </recommendedName>
</protein>
<keyword evidence="1" id="KW-0489">Methyltransferase</keyword>